<dbReference type="KEGG" id="cfo:105248506"/>
<proteinExistence type="inferred from homology"/>
<gene>
    <name evidence="4" type="ORF">EAG_04591</name>
</gene>
<dbReference type="InterPro" id="IPR016024">
    <property type="entry name" value="ARM-type_fold"/>
</dbReference>
<dbReference type="InParanoid" id="E2A4U7"/>
<dbReference type="PANTHER" id="PTHR23424:SF23">
    <property type="entry name" value="PROTEIN SAAL1"/>
    <property type="match status" value="1"/>
</dbReference>
<dbReference type="OMA" id="AMINRFT"/>
<name>E2A4U7_CAMFO</name>
<dbReference type="GO" id="GO:0005654">
    <property type="term" value="C:nucleoplasm"/>
    <property type="evidence" value="ECO:0007669"/>
    <property type="project" value="TreeGrafter"/>
</dbReference>
<evidence type="ECO:0000256" key="1">
    <source>
        <dbReference type="ARBA" id="ARBA00004123"/>
    </source>
</evidence>
<comment type="subcellular location">
    <subcellularLocation>
        <location evidence="1">Nucleus</location>
    </subcellularLocation>
</comment>
<dbReference type="PANTHER" id="PTHR23424">
    <property type="entry name" value="SERUM AMYLOID A"/>
    <property type="match status" value="1"/>
</dbReference>
<dbReference type="InterPro" id="IPR052464">
    <property type="entry name" value="Synovial_Prolif_Regulator"/>
</dbReference>
<evidence type="ECO:0000313" key="5">
    <source>
        <dbReference type="Proteomes" id="UP000000311"/>
    </source>
</evidence>
<keyword evidence="2" id="KW-0539">Nucleus</keyword>
<keyword evidence="5" id="KW-1185">Reference proteome</keyword>
<comment type="similarity">
    <text evidence="3">Belongs to the SAAL1 family.</text>
</comment>
<evidence type="ECO:0000256" key="2">
    <source>
        <dbReference type="ARBA" id="ARBA00023242"/>
    </source>
</evidence>
<organism evidence="5">
    <name type="scientific">Camponotus floridanus</name>
    <name type="common">Florida carpenter ant</name>
    <dbReference type="NCBI Taxonomy" id="104421"/>
    <lineage>
        <taxon>Eukaryota</taxon>
        <taxon>Metazoa</taxon>
        <taxon>Ecdysozoa</taxon>
        <taxon>Arthropoda</taxon>
        <taxon>Hexapoda</taxon>
        <taxon>Insecta</taxon>
        <taxon>Pterygota</taxon>
        <taxon>Neoptera</taxon>
        <taxon>Endopterygota</taxon>
        <taxon>Hymenoptera</taxon>
        <taxon>Apocrita</taxon>
        <taxon>Aculeata</taxon>
        <taxon>Formicoidea</taxon>
        <taxon>Formicidae</taxon>
        <taxon>Formicinae</taxon>
        <taxon>Camponotus</taxon>
    </lineage>
</organism>
<dbReference type="Gene3D" id="1.25.10.10">
    <property type="entry name" value="Leucine-rich Repeat Variant"/>
    <property type="match status" value="1"/>
</dbReference>
<protein>
    <submittedName>
        <fullName evidence="4">Protein SAAL1</fullName>
    </submittedName>
</protein>
<reference evidence="4 5" key="1">
    <citation type="journal article" date="2010" name="Science">
        <title>Genomic comparison of the ants Camponotus floridanus and Harpegnathos saltator.</title>
        <authorList>
            <person name="Bonasio R."/>
            <person name="Zhang G."/>
            <person name="Ye C."/>
            <person name="Mutti N.S."/>
            <person name="Fang X."/>
            <person name="Qin N."/>
            <person name="Donahue G."/>
            <person name="Yang P."/>
            <person name="Li Q."/>
            <person name="Li C."/>
            <person name="Zhang P."/>
            <person name="Huang Z."/>
            <person name="Berger S.L."/>
            <person name="Reinberg D."/>
            <person name="Wang J."/>
            <person name="Liebig J."/>
        </authorList>
    </citation>
    <scope>NUCLEOTIDE SEQUENCE [LARGE SCALE GENOMIC DNA]</scope>
    <source>
        <strain evidence="5">C129</strain>
    </source>
</reference>
<dbReference type="EMBL" id="GL436748">
    <property type="protein sequence ID" value="EFN71541.1"/>
    <property type="molecule type" value="Genomic_DNA"/>
</dbReference>
<sequence length="413" mass="47836">MLHSEDLSEQELETLRGDAIGNNLCSSKWLINTLMSLYKIHENGWTEDLENQLCILWDLSMEEEVVSYLMSHDFPKIAKNILENYDQPRFIEIILGIIGNICCNNEAIDTIGSDKDLVTQILNRLTSDDTLILIQLLRILQSVTWNIRENPQSNWVTHFTECEFFGDTIIFMLNNSINDDLLMAATHFLESISHTNLPHKDSFLKELFKIDDLIRALLESFMQVISAEKLSYSKTEIMFIEHWLEVLIVIIELGSLKFEDLENDKNFSKLMDIIYRILKPYKESHNLFPIKELNANVINETMRVLLSFHSCDVNISPKIDYIVATITFHLKIDSDAEKEELDPENLMSTLLHSLNQYWFHIIGLCSNNYIAEVFHQCKHEVRDYLINLVQSNSKVAPEVLEKVKKAAATCEES</sequence>
<dbReference type="SUPFAM" id="SSF48371">
    <property type="entry name" value="ARM repeat"/>
    <property type="match status" value="1"/>
</dbReference>
<evidence type="ECO:0000313" key="4">
    <source>
        <dbReference type="EMBL" id="EFN71541.1"/>
    </source>
</evidence>
<accession>E2A4U7</accession>
<dbReference type="InterPro" id="IPR011989">
    <property type="entry name" value="ARM-like"/>
</dbReference>
<dbReference type="AlphaFoldDB" id="E2A4U7"/>
<dbReference type="OrthoDB" id="2156856at2759"/>
<dbReference type="STRING" id="104421.E2A4U7"/>
<evidence type="ECO:0000256" key="3">
    <source>
        <dbReference type="ARBA" id="ARBA00038401"/>
    </source>
</evidence>
<dbReference type="Proteomes" id="UP000000311">
    <property type="component" value="Unassembled WGS sequence"/>
</dbReference>